<dbReference type="EMBL" id="JMCB01000003">
    <property type="protein sequence ID" value="KFE70228.1"/>
    <property type="molecule type" value="Genomic_DNA"/>
</dbReference>
<reference evidence="3 4" key="1">
    <citation type="submission" date="2014-04" db="EMBL/GenBank/DDBJ databases">
        <title>Genome assembly of Hyalangium minutum DSM 14724.</title>
        <authorList>
            <person name="Sharma G."/>
            <person name="Subramanian S."/>
        </authorList>
    </citation>
    <scope>NUCLEOTIDE SEQUENCE [LARGE SCALE GENOMIC DNA]</scope>
    <source>
        <strain evidence="3 4">DSM 14724</strain>
    </source>
</reference>
<sequence length="612" mass="65229">MKAVYTLSRSVIPGGTPSKVDLLVSFRAEASQGPSRRALNLSLVIDRSGSMAGPPLKHALQASRNLVERMGSEDWISIVAYDDSPMTVLAPQQVRDRAAIEKALSKVGPAGCTNLTGGWQQGVNHVKTQQSQERINRVLLLTDGQANVGITRPDEILSKVKEVTGAGITTTTLGFGSNFNEDLLIGMAGAGEGHFYFIQSPDDAEGVFGIEMEGLSSVAGQNLVVTIQPAPNVKVASVLNRYRFEARGQQVEVGLGEVYSTEDRQLAVELSVEPGTATGSIPLATLTYKYQAVVDGALKEFSGELPVAVTLGSEEEASALSADKNVLAQTNRLRIAQVKDKAVTLADSGDLKGASQQLRSTIAELSASLDKSSFELIEEVDQLEHYAKRLESKKYDAVIRKEMRDQSYQAGTRSRNDLALRGTAGGSADELGAVSSAEGGVIVKCEREGGKLRVRAVSEGYDPNFNIQFPRSAREEGVTYVVEKLVPSADGGFYRAQGTLKRLVTPGQERAARASSGGAAAPRKTGKASKVTGSANDLPTTNSVGAGVLVQCVKEGSKLRARVVSDGYDPNFNMRFPRDIREEGILYVVDEVIEASGGGSYIACGDIKRLVQ</sequence>
<dbReference type="SUPFAM" id="SSF53300">
    <property type="entry name" value="vWA-like"/>
    <property type="match status" value="1"/>
</dbReference>
<evidence type="ECO:0000259" key="2">
    <source>
        <dbReference type="PROSITE" id="PS50234"/>
    </source>
</evidence>
<dbReference type="InterPro" id="IPR002035">
    <property type="entry name" value="VWF_A"/>
</dbReference>
<dbReference type="Proteomes" id="UP000028725">
    <property type="component" value="Unassembled WGS sequence"/>
</dbReference>
<feature type="domain" description="VWFA" evidence="2">
    <location>
        <begin position="40"/>
        <end position="218"/>
    </location>
</feature>
<dbReference type="InterPro" id="IPR036465">
    <property type="entry name" value="vWFA_dom_sf"/>
</dbReference>
<dbReference type="AlphaFoldDB" id="A0A085WRB5"/>
<dbReference type="SMART" id="SM00327">
    <property type="entry name" value="VWA"/>
    <property type="match status" value="1"/>
</dbReference>
<dbReference type="InterPro" id="IPR051266">
    <property type="entry name" value="CLCR"/>
</dbReference>
<feature type="region of interest" description="Disordered" evidence="1">
    <location>
        <begin position="505"/>
        <end position="537"/>
    </location>
</feature>
<organism evidence="3 4">
    <name type="scientific">Hyalangium minutum</name>
    <dbReference type="NCBI Taxonomy" id="394096"/>
    <lineage>
        <taxon>Bacteria</taxon>
        <taxon>Pseudomonadati</taxon>
        <taxon>Myxococcota</taxon>
        <taxon>Myxococcia</taxon>
        <taxon>Myxococcales</taxon>
        <taxon>Cystobacterineae</taxon>
        <taxon>Archangiaceae</taxon>
        <taxon>Hyalangium</taxon>
    </lineage>
</organism>
<evidence type="ECO:0000313" key="4">
    <source>
        <dbReference type="Proteomes" id="UP000028725"/>
    </source>
</evidence>
<evidence type="ECO:0000313" key="3">
    <source>
        <dbReference type="EMBL" id="KFE70228.1"/>
    </source>
</evidence>
<dbReference type="PANTHER" id="PTHR10579:SF43">
    <property type="entry name" value="ZINC FINGER (C3HC4-TYPE RING FINGER) FAMILY PROTEIN"/>
    <property type="match status" value="1"/>
</dbReference>
<evidence type="ECO:0000256" key="1">
    <source>
        <dbReference type="SAM" id="MobiDB-lite"/>
    </source>
</evidence>
<name>A0A085WRB5_9BACT</name>
<dbReference type="PANTHER" id="PTHR10579">
    <property type="entry name" value="CALCIUM-ACTIVATED CHLORIDE CHANNEL REGULATOR"/>
    <property type="match status" value="1"/>
</dbReference>
<accession>A0A085WRB5</accession>
<proteinExistence type="predicted"/>
<gene>
    <name evidence="3" type="ORF">DB31_5270</name>
</gene>
<dbReference type="Gene3D" id="3.40.50.410">
    <property type="entry name" value="von Willebrand factor, type A domain"/>
    <property type="match status" value="1"/>
</dbReference>
<dbReference type="PROSITE" id="PS50234">
    <property type="entry name" value="VWFA"/>
    <property type="match status" value="1"/>
</dbReference>
<protein>
    <submittedName>
        <fullName evidence="3">Putative membrane protein</fullName>
    </submittedName>
</protein>
<keyword evidence="4" id="KW-1185">Reference proteome</keyword>
<dbReference type="PATRIC" id="fig|394096.3.peg.1752"/>
<dbReference type="OrthoDB" id="9781333at2"/>
<comment type="caution">
    <text evidence="3">The sequence shown here is derived from an EMBL/GenBank/DDBJ whole genome shotgun (WGS) entry which is preliminary data.</text>
</comment>
<dbReference type="STRING" id="394096.DB31_5270"/>
<dbReference type="RefSeq" id="WP_044185036.1">
    <property type="nucleotide sequence ID" value="NZ_JMCB01000003.1"/>
</dbReference>
<dbReference type="Pfam" id="PF00092">
    <property type="entry name" value="VWA"/>
    <property type="match status" value="1"/>
</dbReference>